<comment type="caution">
    <text evidence="12">The sequence shown here is derived from an EMBL/GenBank/DDBJ whole genome shotgun (WGS) entry which is preliminary data.</text>
</comment>
<feature type="transmembrane region" description="Helical" evidence="10">
    <location>
        <begin position="20"/>
        <end position="42"/>
    </location>
</feature>
<dbReference type="RefSeq" id="WP_213753377.1">
    <property type="nucleotide sequence ID" value="NZ_JAHCQH010000002.1"/>
</dbReference>
<evidence type="ECO:0000313" key="13">
    <source>
        <dbReference type="Proteomes" id="UP001166585"/>
    </source>
</evidence>
<comment type="similarity">
    <text evidence="3">Belongs to the binding-protein-dependent transport system permease family. HisMQ subfamily.</text>
</comment>
<evidence type="ECO:0000259" key="11">
    <source>
        <dbReference type="PROSITE" id="PS50928"/>
    </source>
</evidence>
<feature type="transmembrane region" description="Helical" evidence="10">
    <location>
        <begin position="89"/>
        <end position="113"/>
    </location>
</feature>
<protein>
    <submittedName>
        <fullName evidence="12">Amino acid ABC transporter permease</fullName>
    </submittedName>
</protein>
<dbReference type="PANTHER" id="PTHR30614:SF20">
    <property type="entry name" value="GLUTAMINE TRANSPORT SYSTEM PERMEASE PROTEIN GLNP"/>
    <property type="match status" value="1"/>
</dbReference>
<accession>A0ABS5R1E4</accession>
<keyword evidence="5" id="KW-1003">Cell membrane</keyword>
<keyword evidence="13" id="KW-1185">Reference proteome</keyword>
<dbReference type="CDD" id="cd06261">
    <property type="entry name" value="TM_PBP2"/>
    <property type="match status" value="1"/>
</dbReference>
<keyword evidence="6 10" id="KW-0812">Transmembrane</keyword>
<proteinExistence type="inferred from homology"/>
<comment type="function">
    <text evidence="1">Part of the binding-protein-dependent transport system for glutamine; probably responsible for the translocation of the substrate across the membrane.</text>
</comment>
<evidence type="ECO:0000256" key="4">
    <source>
        <dbReference type="ARBA" id="ARBA00022448"/>
    </source>
</evidence>
<evidence type="ECO:0000256" key="5">
    <source>
        <dbReference type="ARBA" id="ARBA00022475"/>
    </source>
</evidence>
<dbReference type="InterPro" id="IPR035906">
    <property type="entry name" value="MetI-like_sf"/>
</dbReference>
<comment type="subcellular location">
    <subcellularLocation>
        <location evidence="2">Cell inner membrane</location>
        <topology evidence="2">Multi-pass membrane protein</topology>
    </subcellularLocation>
    <subcellularLocation>
        <location evidence="10">Cell membrane</location>
        <topology evidence="10">Multi-pass membrane protein</topology>
    </subcellularLocation>
</comment>
<keyword evidence="4 10" id="KW-0813">Transport</keyword>
<keyword evidence="7" id="KW-0029">Amino-acid transport</keyword>
<dbReference type="InterPro" id="IPR043429">
    <property type="entry name" value="ArtM/GltK/GlnP/TcyL/YhdX-like"/>
</dbReference>
<dbReference type="EMBL" id="JAHCQH010000002">
    <property type="protein sequence ID" value="MBS9475500.1"/>
    <property type="molecule type" value="Genomic_DNA"/>
</dbReference>
<dbReference type="Proteomes" id="UP001166585">
    <property type="component" value="Unassembled WGS sequence"/>
</dbReference>
<feature type="transmembrane region" description="Helical" evidence="10">
    <location>
        <begin position="188"/>
        <end position="209"/>
    </location>
</feature>
<dbReference type="SUPFAM" id="SSF161098">
    <property type="entry name" value="MetI-like"/>
    <property type="match status" value="1"/>
</dbReference>
<dbReference type="InterPro" id="IPR000515">
    <property type="entry name" value="MetI-like"/>
</dbReference>
<feature type="domain" description="ABC transmembrane type-1" evidence="11">
    <location>
        <begin position="14"/>
        <end position="206"/>
    </location>
</feature>
<organism evidence="12 13">
    <name type="scientific">Ancylobacter radicis</name>
    <dbReference type="NCBI Taxonomy" id="2836179"/>
    <lineage>
        <taxon>Bacteria</taxon>
        <taxon>Pseudomonadati</taxon>
        <taxon>Pseudomonadota</taxon>
        <taxon>Alphaproteobacteria</taxon>
        <taxon>Hyphomicrobiales</taxon>
        <taxon>Xanthobacteraceae</taxon>
        <taxon>Ancylobacter</taxon>
    </lineage>
</organism>
<evidence type="ECO:0000256" key="8">
    <source>
        <dbReference type="ARBA" id="ARBA00022989"/>
    </source>
</evidence>
<dbReference type="InterPro" id="IPR010065">
    <property type="entry name" value="AA_ABC_transptr_permease_3TM"/>
</dbReference>
<dbReference type="PANTHER" id="PTHR30614">
    <property type="entry name" value="MEMBRANE COMPONENT OF AMINO ACID ABC TRANSPORTER"/>
    <property type="match status" value="1"/>
</dbReference>
<dbReference type="Gene3D" id="1.10.3720.10">
    <property type="entry name" value="MetI-like"/>
    <property type="match status" value="1"/>
</dbReference>
<feature type="transmembrane region" description="Helical" evidence="10">
    <location>
        <begin position="54"/>
        <end position="77"/>
    </location>
</feature>
<sequence length="238" mass="25678">MATFDLALRYWPLLANGLLLTVWVSLAGIALALVAAIPLAACKHSRRTLRRLPAAGLVEALRNAPFIVVLFLVHFGLPRLGVRLAAWESGIIALALYGSAYFAEVLLAAYRAVPMGQTEAARSLGLSQWAVLRLVVGPQMMGVGLPPARVIAIMLLKESAILSVIAVPELTHATLRIQAETFDTLGTFIITAALYWLLATALGGLLGRFDHGASERRRSTLRGSAVARRYLALDGFRR</sequence>
<reference evidence="12" key="1">
    <citation type="submission" date="2021-05" db="EMBL/GenBank/DDBJ databases">
        <authorList>
            <person name="Sun Q."/>
            <person name="Inoue M."/>
        </authorList>
    </citation>
    <scope>NUCLEOTIDE SEQUENCE</scope>
    <source>
        <strain evidence="12">VKM B-3255</strain>
    </source>
</reference>
<evidence type="ECO:0000256" key="6">
    <source>
        <dbReference type="ARBA" id="ARBA00022692"/>
    </source>
</evidence>
<evidence type="ECO:0000256" key="7">
    <source>
        <dbReference type="ARBA" id="ARBA00022970"/>
    </source>
</evidence>
<keyword evidence="9 10" id="KW-0472">Membrane</keyword>
<evidence type="ECO:0000256" key="1">
    <source>
        <dbReference type="ARBA" id="ARBA00003159"/>
    </source>
</evidence>
<evidence type="ECO:0000256" key="3">
    <source>
        <dbReference type="ARBA" id="ARBA00010072"/>
    </source>
</evidence>
<dbReference type="NCBIfam" id="TIGR01726">
    <property type="entry name" value="HEQRo_perm_3TM"/>
    <property type="match status" value="1"/>
</dbReference>
<name>A0ABS5R1E4_9HYPH</name>
<evidence type="ECO:0000256" key="10">
    <source>
        <dbReference type="RuleBase" id="RU363032"/>
    </source>
</evidence>
<gene>
    <name evidence="12" type="ORF">KIP89_00050</name>
</gene>
<evidence type="ECO:0000256" key="2">
    <source>
        <dbReference type="ARBA" id="ARBA00004429"/>
    </source>
</evidence>
<dbReference type="PROSITE" id="PS50928">
    <property type="entry name" value="ABC_TM1"/>
    <property type="match status" value="1"/>
</dbReference>
<keyword evidence="8 10" id="KW-1133">Transmembrane helix</keyword>
<evidence type="ECO:0000256" key="9">
    <source>
        <dbReference type="ARBA" id="ARBA00023136"/>
    </source>
</evidence>
<dbReference type="Pfam" id="PF00528">
    <property type="entry name" value="BPD_transp_1"/>
    <property type="match status" value="1"/>
</dbReference>
<evidence type="ECO:0000313" key="12">
    <source>
        <dbReference type="EMBL" id="MBS9475500.1"/>
    </source>
</evidence>